<dbReference type="Pfam" id="PF13894">
    <property type="entry name" value="zf-C2H2_4"/>
    <property type="match status" value="1"/>
</dbReference>
<evidence type="ECO:0000313" key="12">
    <source>
        <dbReference type="RefSeq" id="XP_052124709.1"/>
    </source>
</evidence>
<evidence type="ECO:0000256" key="3">
    <source>
        <dbReference type="ARBA" id="ARBA00022737"/>
    </source>
</evidence>
<feature type="domain" description="C2H2-type" evidence="10">
    <location>
        <begin position="118"/>
        <end position="145"/>
    </location>
</feature>
<keyword evidence="6" id="KW-0238">DNA-binding</keyword>
<organism evidence="11 12">
    <name type="scientific">Frankliniella occidentalis</name>
    <name type="common">Western flower thrips</name>
    <name type="synonym">Euthrips occidentalis</name>
    <dbReference type="NCBI Taxonomy" id="133901"/>
    <lineage>
        <taxon>Eukaryota</taxon>
        <taxon>Metazoa</taxon>
        <taxon>Ecdysozoa</taxon>
        <taxon>Arthropoda</taxon>
        <taxon>Hexapoda</taxon>
        <taxon>Insecta</taxon>
        <taxon>Pterygota</taxon>
        <taxon>Neoptera</taxon>
        <taxon>Paraneoptera</taxon>
        <taxon>Thysanoptera</taxon>
        <taxon>Terebrantia</taxon>
        <taxon>Thripoidea</taxon>
        <taxon>Thripidae</taxon>
        <taxon>Frankliniella</taxon>
    </lineage>
</organism>
<dbReference type="InterPro" id="IPR013087">
    <property type="entry name" value="Znf_C2H2_type"/>
</dbReference>
<protein>
    <submittedName>
        <fullName evidence="12">Protein glass-like</fullName>
    </submittedName>
</protein>
<feature type="domain" description="C2H2-type" evidence="10">
    <location>
        <begin position="146"/>
        <end position="174"/>
    </location>
</feature>
<keyword evidence="3" id="KW-0677">Repeat</keyword>
<dbReference type="PANTHER" id="PTHR16515">
    <property type="entry name" value="PR DOMAIN ZINC FINGER PROTEIN"/>
    <property type="match status" value="1"/>
</dbReference>
<sequence>MLVPKIKAETCGVEYGEDPDDAWGERPGLLNTETYSVPGRGGRGGEGSEDLAKALEVVADAVLPEQERGQSPSTSSSPQGDLPNHGSAGFKCKYCSKTLVRKSTLQDHLRVHTGEKPFRCKTCQQCFTQKSNLTRHIRTHTGEKPYQCPFCEHRFSDRTAHAQHIRLHHTGERPYECDICKQRFAIKRKLRIHMKTHSSEATQVLL</sequence>
<dbReference type="FunFam" id="3.30.160.60:FF:000007">
    <property type="entry name" value="Basic krueppel-like factor 3"/>
    <property type="match status" value="1"/>
</dbReference>
<dbReference type="InterPro" id="IPR050331">
    <property type="entry name" value="Zinc_finger"/>
</dbReference>
<dbReference type="Pfam" id="PF00096">
    <property type="entry name" value="zf-C2H2"/>
    <property type="match status" value="1"/>
</dbReference>
<dbReference type="FunFam" id="3.30.160.60:FF:001443">
    <property type="entry name" value="Zinc finger protein 668"/>
    <property type="match status" value="1"/>
</dbReference>
<feature type="region of interest" description="Disordered" evidence="9">
    <location>
        <begin position="63"/>
        <end position="83"/>
    </location>
</feature>
<dbReference type="SMART" id="SM00355">
    <property type="entry name" value="ZnF_C2H2"/>
    <property type="match status" value="4"/>
</dbReference>
<feature type="domain" description="C2H2-type" evidence="10">
    <location>
        <begin position="175"/>
        <end position="202"/>
    </location>
</feature>
<dbReference type="GeneID" id="127749664"/>
<dbReference type="Pfam" id="PF13465">
    <property type="entry name" value="zf-H2C2_2"/>
    <property type="match status" value="1"/>
</dbReference>
<dbReference type="GO" id="GO:0003677">
    <property type="term" value="F:DNA binding"/>
    <property type="evidence" value="ECO:0007669"/>
    <property type="project" value="UniProtKB-KW"/>
</dbReference>
<dbReference type="InterPro" id="IPR036236">
    <property type="entry name" value="Znf_C2H2_sf"/>
</dbReference>
<name>A0A9C6UDC2_FRAOC</name>
<feature type="domain" description="C2H2-type" evidence="10">
    <location>
        <begin position="90"/>
        <end position="117"/>
    </location>
</feature>
<evidence type="ECO:0000256" key="7">
    <source>
        <dbReference type="ARBA" id="ARBA00023242"/>
    </source>
</evidence>
<evidence type="ECO:0000256" key="5">
    <source>
        <dbReference type="ARBA" id="ARBA00022833"/>
    </source>
</evidence>
<feature type="region of interest" description="Disordered" evidence="9">
    <location>
        <begin position="15"/>
        <end position="48"/>
    </location>
</feature>
<reference evidence="12" key="1">
    <citation type="submission" date="2025-08" db="UniProtKB">
        <authorList>
            <consortium name="RefSeq"/>
        </authorList>
    </citation>
    <scope>IDENTIFICATION</scope>
    <source>
        <tissue evidence="12">Whole organism</tissue>
    </source>
</reference>
<keyword evidence="4 8" id="KW-0863">Zinc-finger</keyword>
<evidence type="ECO:0000256" key="8">
    <source>
        <dbReference type="PROSITE-ProRule" id="PRU00042"/>
    </source>
</evidence>
<feature type="compositionally biased region" description="Low complexity" evidence="9">
    <location>
        <begin position="69"/>
        <end position="80"/>
    </location>
</feature>
<dbReference type="RefSeq" id="XP_052124709.1">
    <property type="nucleotide sequence ID" value="XM_052268749.1"/>
</dbReference>
<dbReference type="GO" id="GO:0008270">
    <property type="term" value="F:zinc ion binding"/>
    <property type="evidence" value="ECO:0007669"/>
    <property type="project" value="UniProtKB-KW"/>
</dbReference>
<dbReference type="Gene3D" id="3.30.160.60">
    <property type="entry name" value="Classic Zinc Finger"/>
    <property type="match status" value="4"/>
</dbReference>
<gene>
    <name evidence="12" type="primary">LOC127749664</name>
</gene>
<dbReference type="PROSITE" id="PS00028">
    <property type="entry name" value="ZINC_FINGER_C2H2_1"/>
    <property type="match status" value="4"/>
</dbReference>
<evidence type="ECO:0000256" key="1">
    <source>
        <dbReference type="ARBA" id="ARBA00004123"/>
    </source>
</evidence>
<dbReference type="OrthoDB" id="6077919at2759"/>
<evidence type="ECO:0000313" key="11">
    <source>
        <dbReference type="Proteomes" id="UP000504606"/>
    </source>
</evidence>
<keyword evidence="5" id="KW-0862">Zinc</keyword>
<dbReference type="PROSITE" id="PS50157">
    <property type="entry name" value="ZINC_FINGER_C2H2_2"/>
    <property type="match status" value="4"/>
</dbReference>
<keyword evidence="11" id="KW-1185">Reference proteome</keyword>
<evidence type="ECO:0000256" key="6">
    <source>
        <dbReference type="ARBA" id="ARBA00023125"/>
    </source>
</evidence>
<keyword evidence="7" id="KW-0539">Nucleus</keyword>
<keyword evidence="2" id="KW-0479">Metal-binding</keyword>
<evidence type="ECO:0000256" key="4">
    <source>
        <dbReference type="ARBA" id="ARBA00022771"/>
    </source>
</evidence>
<dbReference type="SUPFAM" id="SSF57667">
    <property type="entry name" value="beta-beta-alpha zinc fingers"/>
    <property type="match status" value="2"/>
</dbReference>
<dbReference type="PANTHER" id="PTHR16515:SF49">
    <property type="entry name" value="GASTRULA ZINC FINGER PROTEIN XLCGF49.1-LIKE-RELATED"/>
    <property type="match status" value="1"/>
</dbReference>
<comment type="subcellular location">
    <subcellularLocation>
        <location evidence="1">Nucleus</location>
    </subcellularLocation>
</comment>
<evidence type="ECO:0000259" key="10">
    <source>
        <dbReference type="PROSITE" id="PS50157"/>
    </source>
</evidence>
<dbReference type="GO" id="GO:0010468">
    <property type="term" value="P:regulation of gene expression"/>
    <property type="evidence" value="ECO:0007669"/>
    <property type="project" value="TreeGrafter"/>
</dbReference>
<proteinExistence type="predicted"/>
<evidence type="ECO:0000256" key="9">
    <source>
        <dbReference type="SAM" id="MobiDB-lite"/>
    </source>
</evidence>
<evidence type="ECO:0000256" key="2">
    <source>
        <dbReference type="ARBA" id="ARBA00022723"/>
    </source>
</evidence>
<dbReference type="Proteomes" id="UP000504606">
    <property type="component" value="Unplaced"/>
</dbReference>
<accession>A0A9C6UDC2</accession>
<dbReference type="KEGG" id="foc:127749664"/>
<dbReference type="GO" id="GO:0005634">
    <property type="term" value="C:nucleus"/>
    <property type="evidence" value="ECO:0007669"/>
    <property type="project" value="UniProtKB-SubCell"/>
</dbReference>
<dbReference type="AlphaFoldDB" id="A0A9C6UDC2"/>